<evidence type="ECO:0000313" key="2">
    <source>
        <dbReference type="EMBL" id="KIV84009.1"/>
    </source>
</evidence>
<dbReference type="Proteomes" id="UP000053599">
    <property type="component" value="Unassembled WGS sequence"/>
</dbReference>
<feature type="signal peptide" evidence="1">
    <location>
        <begin position="1"/>
        <end position="16"/>
    </location>
</feature>
<reference evidence="2 3" key="1">
    <citation type="submission" date="2015-01" db="EMBL/GenBank/DDBJ databases">
        <title>The Genome Sequence of Exophiala sideris CBS121828.</title>
        <authorList>
            <consortium name="The Broad Institute Genomics Platform"/>
            <person name="Cuomo C."/>
            <person name="de Hoog S."/>
            <person name="Gorbushina A."/>
            <person name="Stielow B."/>
            <person name="Teixiera M."/>
            <person name="Abouelleil A."/>
            <person name="Chapman S.B."/>
            <person name="Priest M."/>
            <person name="Young S.K."/>
            <person name="Wortman J."/>
            <person name="Nusbaum C."/>
            <person name="Birren B."/>
        </authorList>
    </citation>
    <scope>NUCLEOTIDE SEQUENCE [LARGE SCALE GENOMIC DNA]</scope>
    <source>
        <strain evidence="2 3">CBS 121828</strain>
    </source>
</reference>
<evidence type="ECO:0000256" key="1">
    <source>
        <dbReference type="SAM" id="SignalP"/>
    </source>
</evidence>
<evidence type="ECO:0000313" key="3">
    <source>
        <dbReference type="Proteomes" id="UP000053599"/>
    </source>
</evidence>
<proteinExistence type="predicted"/>
<gene>
    <name evidence="2" type="ORF">PV11_05986</name>
</gene>
<evidence type="ECO:0008006" key="4">
    <source>
        <dbReference type="Google" id="ProtNLM"/>
    </source>
</evidence>
<dbReference type="AlphaFoldDB" id="A0A0D1YRK8"/>
<dbReference type="OrthoDB" id="4153234at2759"/>
<accession>A0A0D1YRK8</accession>
<sequence>MLLHLLCHFIAHLATALVHLQWNDLIRVVMTMTFQCLTNSGETVLRSSLKLHSLLLLCFALGLCFNAVSATISSEQILLQSKAQTLKFDDINTSSGFADIKTPYNGFLFEGFFAFNPAHPRFKGIISSHDLNCAVSKPNALYGTRDNFESGQTSSFERRPSIRPANRNETFTLHAFSIKPLDVPLGLVTINLQGFRSAADDSLEWSVDFPAGFHDILYVQIEEFSKQAWTGLRSVELWADFHHGTVVMDWEFCLDDISVELTMD</sequence>
<protein>
    <recommendedName>
        <fullName evidence="4">NADH:ubiquinone oxidoreductase intermediate-associated protein 30 domain-containing protein</fullName>
    </recommendedName>
</protein>
<dbReference type="HOGENOM" id="CLU_099107_0_0_1"/>
<dbReference type="EMBL" id="KN846952">
    <property type="protein sequence ID" value="KIV84009.1"/>
    <property type="molecule type" value="Genomic_DNA"/>
</dbReference>
<organism evidence="2 3">
    <name type="scientific">Exophiala sideris</name>
    <dbReference type="NCBI Taxonomy" id="1016849"/>
    <lineage>
        <taxon>Eukaryota</taxon>
        <taxon>Fungi</taxon>
        <taxon>Dikarya</taxon>
        <taxon>Ascomycota</taxon>
        <taxon>Pezizomycotina</taxon>
        <taxon>Eurotiomycetes</taxon>
        <taxon>Chaetothyriomycetidae</taxon>
        <taxon>Chaetothyriales</taxon>
        <taxon>Herpotrichiellaceae</taxon>
        <taxon>Exophiala</taxon>
    </lineage>
</organism>
<name>A0A0D1YRK8_9EURO</name>
<feature type="chain" id="PRO_5002237127" description="NADH:ubiquinone oxidoreductase intermediate-associated protein 30 domain-containing protein" evidence="1">
    <location>
        <begin position="17"/>
        <end position="264"/>
    </location>
</feature>
<keyword evidence="1" id="KW-0732">Signal</keyword>